<evidence type="ECO:0000313" key="3">
    <source>
        <dbReference type="Proteomes" id="UP001201701"/>
    </source>
</evidence>
<comment type="caution">
    <text evidence="2">The sequence shown here is derived from an EMBL/GenBank/DDBJ whole genome shotgun (WGS) entry which is preliminary data.</text>
</comment>
<proteinExistence type="predicted"/>
<dbReference type="EMBL" id="JAKREW010000015">
    <property type="protein sequence ID" value="MCG7506603.1"/>
    <property type="molecule type" value="Genomic_DNA"/>
</dbReference>
<keyword evidence="3" id="KW-1185">Reference proteome</keyword>
<dbReference type="Proteomes" id="UP001201701">
    <property type="component" value="Unassembled WGS sequence"/>
</dbReference>
<dbReference type="PANTHER" id="PTHR30543">
    <property type="entry name" value="CHROMATE REDUCTASE"/>
    <property type="match status" value="1"/>
</dbReference>
<dbReference type="Pfam" id="PF03358">
    <property type="entry name" value="FMN_red"/>
    <property type="match status" value="1"/>
</dbReference>
<sequence length="200" mass="22243">MSKPKIAVVIGSTRATRFADAPAEWIAKLAAKHSEWEVELVDLRDYPMPFFDEAASSLWAPSKNEAAQRWQKKIDEFDAFIFTASEYTHGPTAVLKNALDYAYTEWNKKPVGFVGYGGVGGARAIEQLRLHAIELQMVPVRTAVHIVWADYMAVKGGTKLSELEHVNQAAEDMLNQLSWYTRALKTARDADLATADVEAA</sequence>
<organism evidence="2 3">
    <name type="scientific">Mesorhizobium retamae</name>
    <dbReference type="NCBI Taxonomy" id="2912854"/>
    <lineage>
        <taxon>Bacteria</taxon>
        <taxon>Pseudomonadati</taxon>
        <taxon>Pseudomonadota</taxon>
        <taxon>Alphaproteobacteria</taxon>
        <taxon>Hyphomicrobiales</taxon>
        <taxon>Phyllobacteriaceae</taxon>
        <taxon>Mesorhizobium</taxon>
    </lineage>
</organism>
<dbReference type="PANTHER" id="PTHR30543:SF21">
    <property type="entry name" value="NAD(P)H-DEPENDENT FMN REDUCTASE LOT6"/>
    <property type="match status" value="1"/>
</dbReference>
<gene>
    <name evidence="2" type="ORF">L4923_16365</name>
</gene>
<dbReference type="RefSeq" id="WP_239366921.1">
    <property type="nucleotide sequence ID" value="NZ_JAKREW010000015.1"/>
</dbReference>
<accession>A0ABS9QGP7</accession>
<evidence type="ECO:0000259" key="1">
    <source>
        <dbReference type="Pfam" id="PF03358"/>
    </source>
</evidence>
<evidence type="ECO:0000313" key="2">
    <source>
        <dbReference type="EMBL" id="MCG7506603.1"/>
    </source>
</evidence>
<reference evidence="2 3" key="1">
    <citation type="submission" date="2022-02" db="EMBL/GenBank/DDBJ databases">
        <title>Draft genome sequence of Mezorhizobium retamae strain IRAMC:0171 isolated from Retama raetam nodules.</title>
        <authorList>
            <person name="Bengaied R."/>
            <person name="Sbissi I."/>
            <person name="Huber K."/>
            <person name="Ghodbane F."/>
            <person name="Nouioui I."/>
            <person name="Tarhouni M."/>
            <person name="Gtari M."/>
        </authorList>
    </citation>
    <scope>NUCLEOTIDE SEQUENCE [LARGE SCALE GENOMIC DNA]</scope>
    <source>
        <strain evidence="2 3">IRAMC:0171</strain>
    </source>
</reference>
<name>A0ABS9QGP7_9HYPH</name>
<dbReference type="InterPro" id="IPR050712">
    <property type="entry name" value="NAD(P)H-dep_reductase"/>
</dbReference>
<dbReference type="InterPro" id="IPR005025">
    <property type="entry name" value="FMN_Rdtase-like_dom"/>
</dbReference>
<dbReference type="InterPro" id="IPR029039">
    <property type="entry name" value="Flavoprotein-like_sf"/>
</dbReference>
<protein>
    <submittedName>
        <fullName evidence="2">NAD(P)H-dependent oxidoreductase</fullName>
    </submittedName>
</protein>
<dbReference type="Gene3D" id="3.40.50.360">
    <property type="match status" value="1"/>
</dbReference>
<feature type="domain" description="NADPH-dependent FMN reductase-like" evidence="1">
    <location>
        <begin position="4"/>
        <end position="144"/>
    </location>
</feature>
<dbReference type="SUPFAM" id="SSF52218">
    <property type="entry name" value="Flavoproteins"/>
    <property type="match status" value="1"/>
</dbReference>